<proteinExistence type="predicted"/>
<dbReference type="AlphaFoldDB" id="A0A0G4PT62"/>
<sequence>MVETKIRNGINYINKLDFLKAYPLTQIEAFKSEIIKNSFLATGLVLFEPD</sequence>
<evidence type="ECO:0000313" key="2">
    <source>
        <dbReference type="Proteomes" id="UP000053732"/>
    </source>
</evidence>
<evidence type="ECO:0000313" key="1">
    <source>
        <dbReference type="EMBL" id="CRL29306.1"/>
    </source>
</evidence>
<accession>A0A0G4PT62</accession>
<name>A0A0G4PT62_PENC3</name>
<reference evidence="1 2" key="1">
    <citation type="journal article" date="2014" name="Nat. Commun.">
        <title>Multiple recent horizontal transfers of a large genomic region in cheese making fungi.</title>
        <authorList>
            <person name="Cheeseman K."/>
            <person name="Ropars J."/>
            <person name="Renault P."/>
            <person name="Dupont J."/>
            <person name="Gouzy J."/>
            <person name="Branca A."/>
            <person name="Abraham A.L."/>
            <person name="Ceppi M."/>
            <person name="Conseiller E."/>
            <person name="Debuchy R."/>
            <person name="Malagnac F."/>
            <person name="Goarin A."/>
            <person name="Silar P."/>
            <person name="Lacoste S."/>
            <person name="Sallet E."/>
            <person name="Bensimon A."/>
            <person name="Giraud T."/>
            <person name="Brygoo Y."/>
        </authorList>
    </citation>
    <scope>NUCLEOTIDE SEQUENCE [LARGE SCALE GENOMIC DNA]</scope>
    <source>
        <strain evidence="2">FM 013</strain>
    </source>
</reference>
<protein>
    <submittedName>
        <fullName evidence="1">Str. FM013</fullName>
    </submittedName>
</protein>
<organism evidence="1 2">
    <name type="scientific">Penicillium camemberti (strain FM 013)</name>
    <dbReference type="NCBI Taxonomy" id="1429867"/>
    <lineage>
        <taxon>Eukaryota</taxon>
        <taxon>Fungi</taxon>
        <taxon>Dikarya</taxon>
        <taxon>Ascomycota</taxon>
        <taxon>Pezizomycotina</taxon>
        <taxon>Eurotiomycetes</taxon>
        <taxon>Eurotiomycetidae</taxon>
        <taxon>Eurotiales</taxon>
        <taxon>Aspergillaceae</taxon>
        <taxon>Penicillium</taxon>
    </lineage>
</organism>
<gene>
    <name evidence="1" type="ORF">PCAMFM013_S035g000001</name>
</gene>
<keyword evidence="2" id="KW-1185">Reference proteome</keyword>
<dbReference type="Proteomes" id="UP000053732">
    <property type="component" value="Unassembled WGS sequence"/>
</dbReference>
<dbReference type="EMBL" id="HG793168">
    <property type="protein sequence ID" value="CRL29306.1"/>
    <property type="molecule type" value="Genomic_DNA"/>
</dbReference>